<evidence type="ECO:0000256" key="1">
    <source>
        <dbReference type="SAM" id="Phobius"/>
    </source>
</evidence>
<dbReference type="InterPro" id="IPR018692">
    <property type="entry name" value="DUF2189"/>
</dbReference>
<gene>
    <name evidence="2" type="ORF">AY555_01090</name>
</gene>
<accession>A0A143DFC7</accession>
<feature type="transmembrane region" description="Helical" evidence="1">
    <location>
        <begin position="20"/>
        <end position="41"/>
    </location>
</feature>
<reference evidence="2 3" key="1">
    <citation type="submission" date="2016-02" db="EMBL/GenBank/DDBJ databases">
        <title>Complete Genome of H5569, the type strain of the newly described species Haematospirillium jordaniae.</title>
        <authorList>
            <person name="Nicholson A.C."/>
            <person name="Humrighouse B.W."/>
            <person name="Loparov V."/>
            <person name="McQuiston J.R."/>
        </authorList>
    </citation>
    <scope>NUCLEOTIDE SEQUENCE [LARGE SCALE GENOMIC DNA]</scope>
    <source>
        <strain evidence="2 3">H5569</strain>
    </source>
</reference>
<proteinExistence type="predicted"/>
<dbReference type="KEGG" id="hjo:AY555_01090"/>
<keyword evidence="1" id="KW-1133">Transmembrane helix</keyword>
<feature type="transmembrane region" description="Helical" evidence="1">
    <location>
        <begin position="150"/>
        <end position="177"/>
    </location>
</feature>
<dbReference type="AlphaFoldDB" id="A0A143DFC7"/>
<evidence type="ECO:0000313" key="2">
    <source>
        <dbReference type="EMBL" id="AMW35462.1"/>
    </source>
</evidence>
<keyword evidence="1" id="KW-0812">Transmembrane</keyword>
<dbReference type="Pfam" id="PF09955">
    <property type="entry name" value="DUF2189"/>
    <property type="match status" value="1"/>
</dbReference>
<feature type="transmembrane region" description="Helical" evidence="1">
    <location>
        <begin position="202"/>
        <end position="231"/>
    </location>
</feature>
<evidence type="ECO:0008006" key="4">
    <source>
        <dbReference type="Google" id="ProtNLM"/>
    </source>
</evidence>
<organism evidence="2 3">
    <name type="scientific">Haematospirillum jordaniae</name>
    <dbReference type="NCBI Taxonomy" id="1549855"/>
    <lineage>
        <taxon>Bacteria</taxon>
        <taxon>Pseudomonadati</taxon>
        <taxon>Pseudomonadota</taxon>
        <taxon>Alphaproteobacteria</taxon>
        <taxon>Rhodospirillales</taxon>
        <taxon>Novispirillaceae</taxon>
        <taxon>Haematospirillum</taxon>
    </lineage>
</organism>
<protein>
    <recommendedName>
        <fullName evidence="4">Cytochrome C oxidase subunit I</fullName>
    </recommendedName>
</protein>
<feature type="transmembrane region" description="Helical" evidence="1">
    <location>
        <begin position="101"/>
        <end position="130"/>
    </location>
</feature>
<dbReference type="EMBL" id="CP014525">
    <property type="protein sequence ID" value="AMW35462.1"/>
    <property type="molecule type" value="Genomic_DNA"/>
</dbReference>
<feature type="transmembrane region" description="Helical" evidence="1">
    <location>
        <begin position="53"/>
        <end position="73"/>
    </location>
</feature>
<keyword evidence="1" id="KW-0472">Membrane</keyword>
<name>A0A143DFC7_9PROT</name>
<dbReference type="Proteomes" id="UP000076066">
    <property type="component" value="Chromosome"/>
</dbReference>
<evidence type="ECO:0000313" key="3">
    <source>
        <dbReference type="Proteomes" id="UP000076066"/>
    </source>
</evidence>
<keyword evidence="3" id="KW-1185">Reference proteome</keyword>
<sequence length="243" mass="25963">MRSVSVDQTTRWLARGWDDLMTAPAISLGYGAVFSVIAWLMASGLFAVGMESLLVPLVAGFMLIAPFAAVGLYEVSRLHAENQPVTFSDTLKVYKRNSMQLGMIGMTLMVAMMLWFVVSLVLFAIFFSSAPPNMSNFIGSLLASPQAPPFLALGTLIGGFIAAGVFAISAISLPMVIDRNISAYAAMITSVRAVYGNKHAMFGWAAAIVLITGVGIGTFFIGLIVTLPLIAHASWHAYKAMVD</sequence>